<evidence type="ECO:0000313" key="2">
    <source>
        <dbReference type="Proteomes" id="UP000663918"/>
    </source>
</evidence>
<organism evidence="1 2">
    <name type="scientific">Brevundimonas goettingensis</name>
    <dbReference type="NCBI Taxonomy" id="2774190"/>
    <lineage>
        <taxon>Bacteria</taxon>
        <taxon>Pseudomonadati</taxon>
        <taxon>Pseudomonadota</taxon>
        <taxon>Alphaproteobacteria</taxon>
        <taxon>Caulobacterales</taxon>
        <taxon>Caulobacteraceae</taxon>
        <taxon>Brevundimonas</taxon>
    </lineage>
</organism>
<keyword evidence="2" id="KW-1185">Reference proteome</keyword>
<name>A0A975C8F8_9CAUL</name>
<gene>
    <name evidence="1" type="ORF">IFJ75_09505</name>
</gene>
<dbReference type="EMBL" id="CP062222">
    <property type="protein sequence ID" value="QTC93051.1"/>
    <property type="molecule type" value="Genomic_DNA"/>
</dbReference>
<sequence>MTVTGDLEHPVVSFLQARKPVDICVSSLEVREHADRSFSGKLVWEVQTESGCIALDSIAYGQAPAGFRTIHAPESLKPGIVYEAFGRGATTGMFGASAAGSALFTYHDGSWWEPTGTRP</sequence>
<dbReference type="KEGG" id="bgoe:IFJ75_09505"/>
<protein>
    <submittedName>
        <fullName evidence="1">Uncharacterized protein</fullName>
    </submittedName>
</protein>
<dbReference type="Proteomes" id="UP000663918">
    <property type="component" value="Chromosome"/>
</dbReference>
<proteinExistence type="predicted"/>
<dbReference type="AlphaFoldDB" id="A0A975C8F8"/>
<dbReference type="RefSeq" id="WP_207932328.1">
    <property type="nucleotide sequence ID" value="NZ_CP062222.1"/>
</dbReference>
<accession>A0A975C8F8</accession>
<reference evidence="1" key="1">
    <citation type="submission" date="2020-09" db="EMBL/GenBank/DDBJ databases">
        <title>Brevundimonas sp. LVF2 isolated from a puddle in Goettingen, Germany.</title>
        <authorList>
            <person name="Friedrich I."/>
            <person name="Klassen A."/>
            <person name="Hannes N."/>
            <person name="Schneider D."/>
            <person name="Hertel R."/>
            <person name="Daniel R."/>
        </authorList>
    </citation>
    <scope>NUCLEOTIDE SEQUENCE</scope>
    <source>
        <strain evidence="1">LVF2</strain>
    </source>
</reference>
<evidence type="ECO:0000313" key="1">
    <source>
        <dbReference type="EMBL" id="QTC93051.1"/>
    </source>
</evidence>